<accession>A0AAN1WDS6</accession>
<dbReference type="PROSITE" id="PS51257">
    <property type="entry name" value="PROKAR_LIPOPROTEIN"/>
    <property type="match status" value="1"/>
</dbReference>
<protein>
    <recommendedName>
        <fullName evidence="3">Outer membrane protein beta-barrel domain-containing protein</fullName>
    </recommendedName>
</protein>
<name>A0AAN1WDS6_9GAMM</name>
<gene>
    <name evidence="1" type="ORF">MARGE09_P0015</name>
</gene>
<dbReference type="Proteomes" id="UP001320119">
    <property type="component" value="Chromosome"/>
</dbReference>
<organism evidence="1 2">
    <name type="scientific">Marinagarivorans cellulosilyticus</name>
    <dbReference type="NCBI Taxonomy" id="2721545"/>
    <lineage>
        <taxon>Bacteria</taxon>
        <taxon>Pseudomonadati</taxon>
        <taxon>Pseudomonadota</taxon>
        <taxon>Gammaproteobacteria</taxon>
        <taxon>Cellvibrionales</taxon>
        <taxon>Cellvibrionaceae</taxon>
        <taxon>Marinagarivorans</taxon>
    </lineage>
</organism>
<sequence>MQYTIKTFAKQGALAALCIAIFGCGAGSYDRNQQVSIRDKHTIAYSVNAEKRLHPRLLLQGQVNNFKITDSQDLISNGYNLDVVLANNTLWEGPTKLNQEVSLRDAGLVLLASPVNNEHLEINLGGGIRYLDGDLDLSTATQQENIELVSKTGLSIDSYVKYKFSPVLAFSAGATGGHFESDRSSMMINAGLHWTPIKHLQFDFGFFYYGYENNISDRNSSTSDYQLQSRRMRKDFDEDNIASCNDDIPNPSCPEGNYDSAVQVETRGLKAGVTFAF</sequence>
<dbReference type="EMBL" id="AP023086">
    <property type="protein sequence ID" value="BCD95816.1"/>
    <property type="molecule type" value="Genomic_DNA"/>
</dbReference>
<dbReference type="RefSeq" id="WP_236985262.1">
    <property type="nucleotide sequence ID" value="NZ_AP023086.1"/>
</dbReference>
<evidence type="ECO:0000313" key="1">
    <source>
        <dbReference type="EMBL" id="BCD95816.1"/>
    </source>
</evidence>
<reference evidence="1 2" key="1">
    <citation type="journal article" date="2022" name="IScience">
        <title>An ultrasensitive nanofiber-based assay for enzymatic hydrolysis and deep-sea microbial degradation of cellulose.</title>
        <authorList>
            <person name="Tsudome M."/>
            <person name="Tachioka M."/>
            <person name="Miyazaki M."/>
            <person name="Uchimura K."/>
            <person name="Tsuda M."/>
            <person name="Takaki Y."/>
            <person name="Deguchi S."/>
        </authorList>
    </citation>
    <scope>NUCLEOTIDE SEQUENCE [LARGE SCALE GENOMIC DNA]</scope>
    <source>
        <strain evidence="1 2">GE09</strain>
    </source>
</reference>
<keyword evidence="2" id="KW-1185">Reference proteome</keyword>
<evidence type="ECO:0008006" key="3">
    <source>
        <dbReference type="Google" id="ProtNLM"/>
    </source>
</evidence>
<dbReference type="AlphaFoldDB" id="A0AAN1WDS6"/>
<proteinExistence type="predicted"/>
<dbReference type="KEGG" id="marq:MARGE09_P0015"/>
<evidence type="ECO:0000313" key="2">
    <source>
        <dbReference type="Proteomes" id="UP001320119"/>
    </source>
</evidence>